<keyword evidence="6" id="KW-1185">Reference proteome</keyword>
<dbReference type="InterPro" id="IPR036938">
    <property type="entry name" value="PAP2/HPO_sf"/>
</dbReference>
<comment type="caution">
    <text evidence="5">The sequence shown here is derived from an EMBL/GenBank/DDBJ whole genome shotgun (WGS) entry which is preliminary data.</text>
</comment>
<dbReference type="InterPro" id="IPR001119">
    <property type="entry name" value="SLH_dom"/>
</dbReference>
<dbReference type="PANTHER" id="PTHR43308:SF5">
    <property type="entry name" value="S-LAYER PROTEIN _ PEPTIDOGLYCAN ENDO-BETA-N-ACETYLGLUCOSAMINIDASE"/>
    <property type="match status" value="1"/>
</dbReference>
<evidence type="ECO:0000256" key="1">
    <source>
        <dbReference type="ARBA" id="ARBA00022729"/>
    </source>
</evidence>
<dbReference type="Pfam" id="PF12951">
    <property type="entry name" value="PATR"/>
    <property type="match status" value="1"/>
</dbReference>
<dbReference type="Pfam" id="PF00395">
    <property type="entry name" value="SLH"/>
    <property type="match status" value="3"/>
</dbReference>
<dbReference type="InterPro" id="IPR000326">
    <property type="entry name" value="PAP2/HPO"/>
</dbReference>
<evidence type="ECO:0000256" key="2">
    <source>
        <dbReference type="SAM" id="MobiDB-lite"/>
    </source>
</evidence>
<proteinExistence type="predicted"/>
<dbReference type="InterPro" id="IPR011050">
    <property type="entry name" value="Pectin_lyase_fold/virulence"/>
</dbReference>
<evidence type="ECO:0000256" key="3">
    <source>
        <dbReference type="SAM" id="SignalP"/>
    </source>
</evidence>
<dbReference type="NCBIfam" id="TIGR02601">
    <property type="entry name" value="autotrns_rpt"/>
    <property type="match status" value="1"/>
</dbReference>
<feature type="chain" id="PRO_5016014849" evidence="3">
    <location>
        <begin position="32"/>
        <end position="866"/>
    </location>
</feature>
<dbReference type="Proteomes" id="UP000246635">
    <property type="component" value="Unassembled WGS sequence"/>
</dbReference>
<feature type="compositionally biased region" description="Polar residues" evidence="2">
    <location>
        <begin position="650"/>
        <end position="659"/>
    </location>
</feature>
<feature type="domain" description="SLH" evidence="4">
    <location>
        <begin position="738"/>
        <end position="801"/>
    </location>
</feature>
<feature type="domain" description="SLH" evidence="4">
    <location>
        <begin position="802"/>
        <end position="863"/>
    </location>
</feature>
<evidence type="ECO:0000313" key="6">
    <source>
        <dbReference type="Proteomes" id="UP000246635"/>
    </source>
</evidence>
<dbReference type="SUPFAM" id="SSF51126">
    <property type="entry name" value="Pectin lyase-like"/>
    <property type="match status" value="1"/>
</dbReference>
<feature type="region of interest" description="Disordered" evidence="2">
    <location>
        <begin position="600"/>
        <end position="660"/>
    </location>
</feature>
<sequence>MKIKNKNKLLTATMGTLLLINPVAGSLTASAADSTTVPLPEAPAWGHFVDNYKNNISSNKTVESNPTIGVLSQFLKLWTPGTSWDNGTKLNSEVLDYNIQYVANLAQTRTKEMEDAAYYDDRRNQTYSAVDGLGSLADVYREKSGTTTSITSIPDDAATVKYDDTNGTNKGGSSDSELGKMVDLIGTLRGNYASTTPAKNFFSYKRPWRWVDTSVIVPTLVSARNTTTPETDGGFPSGHTNASYLASFALAYAVPERFQEMLTRASDIGNNRIVAGMHSPLDVMGGRVMATALAAATLADPDNAALKQAAYDQAHEVLLTSTGTAVDRFSNYEQNKKDFTDRLTYGFTPIASTTEPVVVPKGAEVLLETRQPYLSNEQRREVLATTGLPSGYPLLDDPEGWGRLNLFVAADGYGAFNNDVTVTMDASKGGFYANDSWKNNIAGTGKLTKEGTGTLTLTGSNTYAGGTELNGGTLEGKTATAFGSGDVVNNGGTLTEDVIGKVTIGGDLTQAANGTLELNVASANDVLETSGAVQVNGKLHVSFTNGYAPGTGVITLIKHAANVRTGTFSSVQVDGLPSSYKANVIYQSDKIVLNITRPTTSTVVTPSTGSGSSSETNTSTETGTEQGTGTDTSTGTNTDNQGTDDTQQPEPTVNPFQSNVVDRDAVVKAVTDAASAASSANVSFSDVGNHWGSSFIQKAVKLGIVTGYDNNTFKPNAAVSRAEFAALIARAFALSPDAASANFNDTSSNWAAGYIGTLAAKGIITGYQDGSFKPNAPISRAEMVVIISRLMNLDVLAAGEPTNFTDVSSSNWASNAIKQASSANLVQGVSSSEFAPNGTTTRAEAVTLIIRALESDSSIQSLIEGL</sequence>
<protein>
    <submittedName>
        <fullName evidence="5">Autotransporter-associated beta strand protein</fullName>
    </submittedName>
</protein>
<dbReference type="CDD" id="cd03397">
    <property type="entry name" value="PAP2_acid_phosphatase"/>
    <property type="match status" value="1"/>
</dbReference>
<accession>A0A2V2YVE1</accession>
<organism evidence="5 6">
    <name type="scientific">Paenibacillus cellulosilyticus</name>
    <dbReference type="NCBI Taxonomy" id="375489"/>
    <lineage>
        <taxon>Bacteria</taxon>
        <taxon>Bacillati</taxon>
        <taxon>Bacillota</taxon>
        <taxon>Bacilli</taxon>
        <taxon>Bacillales</taxon>
        <taxon>Paenibacillaceae</taxon>
        <taxon>Paenibacillus</taxon>
    </lineage>
</organism>
<evidence type="ECO:0000313" key="5">
    <source>
        <dbReference type="EMBL" id="PWW02430.1"/>
    </source>
</evidence>
<dbReference type="EMBL" id="QGTQ01000009">
    <property type="protein sequence ID" value="PWW02430.1"/>
    <property type="molecule type" value="Genomic_DNA"/>
</dbReference>
<dbReference type="AlphaFoldDB" id="A0A2V2YVE1"/>
<dbReference type="PANTHER" id="PTHR43308">
    <property type="entry name" value="OUTER MEMBRANE PROTEIN ALPHA-RELATED"/>
    <property type="match status" value="1"/>
</dbReference>
<dbReference type="Pfam" id="PF01569">
    <property type="entry name" value="PAP2"/>
    <property type="match status" value="1"/>
</dbReference>
<dbReference type="GO" id="GO:0030288">
    <property type="term" value="C:outer membrane-bounded periplasmic space"/>
    <property type="evidence" value="ECO:0007669"/>
    <property type="project" value="InterPro"/>
</dbReference>
<dbReference type="InterPro" id="IPR051465">
    <property type="entry name" value="Cell_Envelope_Struct_Comp"/>
</dbReference>
<dbReference type="PROSITE" id="PS51272">
    <property type="entry name" value="SLH"/>
    <property type="match status" value="3"/>
</dbReference>
<dbReference type="GO" id="GO:0003993">
    <property type="term" value="F:acid phosphatase activity"/>
    <property type="evidence" value="ECO:0007669"/>
    <property type="project" value="InterPro"/>
</dbReference>
<name>A0A2V2YVE1_9BACL</name>
<evidence type="ECO:0000259" key="4">
    <source>
        <dbReference type="PROSITE" id="PS51272"/>
    </source>
</evidence>
<feature type="compositionally biased region" description="Low complexity" evidence="2">
    <location>
        <begin position="600"/>
        <end position="649"/>
    </location>
</feature>
<dbReference type="InterPro" id="IPR013425">
    <property type="entry name" value="Autotrns_rpt"/>
</dbReference>
<feature type="domain" description="SLH" evidence="4">
    <location>
        <begin position="679"/>
        <end position="737"/>
    </location>
</feature>
<reference evidence="5 6" key="1">
    <citation type="submission" date="2018-05" db="EMBL/GenBank/DDBJ databases">
        <title>Genomic Encyclopedia of Type Strains, Phase III (KMG-III): the genomes of soil and plant-associated and newly described type strains.</title>
        <authorList>
            <person name="Whitman W."/>
        </authorList>
    </citation>
    <scope>NUCLEOTIDE SEQUENCE [LARGE SCALE GENOMIC DNA]</scope>
    <source>
        <strain evidence="5 6">CECT 5696</strain>
    </source>
</reference>
<dbReference type="InterPro" id="IPR001011">
    <property type="entry name" value="Acid_Pase_classA_bac"/>
</dbReference>
<dbReference type="SUPFAM" id="SSF48317">
    <property type="entry name" value="Acid phosphatase/Vanadium-dependent haloperoxidase"/>
    <property type="match status" value="1"/>
</dbReference>
<keyword evidence="1 3" id="KW-0732">Signal</keyword>
<feature type="signal peptide" evidence="3">
    <location>
        <begin position="1"/>
        <end position="31"/>
    </location>
</feature>
<gene>
    <name evidence="5" type="ORF">DFQ01_10955</name>
</gene>
<dbReference type="Gene3D" id="1.20.144.10">
    <property type="entry name" value="Phosphatidic acid phosphatase type 2/haloperoxidase"/>
    <property type="match status" value="1"/>
</dbReference>
<dbReference type="SMART" id="SM00014">
    <property type="entry name" value="acidPPc"/>
    <property type="match status" value="1"/>
</dbReference>